<name>A0A0M8N4F9_ESCWE</name>
<gene>
    <name evidence="1" type="ORF">ESCO_001169</name>
</gene>
<dbReference type="AlphaFoldDB" id="A0A0M8N4F9"/>
<organism evidence="1 2">
    <name type="scientific">Escovopsis weberi</name>
    <dbReference type="NCBI Taxonomy" id="150374"/>
    <lineage>
        <taxon>Eukaryota</taxon>
        <taxon>Fungi</taxon>
        <taxon>Dikarya</taxon>
        <taxon>Ascomycota</taxon>
        <taxon>Pezizomycotina</taxon>
        <taxon>Sordariomycetes</taxon>
        <taxon>Hypocreomycetidae</taxon>
        <taxon>Hypocreales</taxon>
        <taxon>Hypocreaceae</taxon>
        <taxon>Escovopsis</taxon>
    </lineage>
</organism>
<reference evidence="1 2" key="1">
    <citation type="submission" date="2015-07" db="EMBL/GenBank/DDBJ databases">
        <title>The genome of the fungus Escovopsis weberi, a specialized disease agent of ant agriculture.</title>
        <authorList>
            <person name="de Man T.J."/>
            <person name="Stajich J.E."/>
            <person name="Kubicek C.P."/>
            <person name="Chenthamara K."/>
            <person name="Atanasova L."/>
            <person name="Druzhinina I.S."/>
            <person name="Birnbaum S."/>
            <person name="Barribeau S.M."/>
            <person name="Teiling C."/>
            <person name="Suen G."/>
            <person name="Currie C."/>
            <person name="Gerardo N.M."/>
        </authorList>
    </citation>
    <scope>NUCLEOTIDE SEQUENCE [LARGE SCALE GENOMIC DNA]</scope>
</reference>
<dbReference type="EMBL" id="LGSR01000020">
    <property type="protein sequence ID" value="KOS19750.1"/>
    <property type="molecule type" value="Genomic_DNA"/>
</dbReference>
<dbReference type="OrthoDB" id="3506470at2759"/>
<protein>
    <submittedName>
        <fullName evidence="1">Uncharacterized protein</fullName>
    </submittedName>
</protein>
<proteinExistence type="predicted"/>
<evidence type="ECO:0000313" key="2">
    <source>
        <dbReference type="Proteomes" id="UP000053831"/>
    </source>
</evidence>
<accession>A0A0M8N4F9</accession>
<dbReference type="Proteomes" id="UP000053831">
    <property type="component" value="Unassembled WGS sequence"/>
</dbReference>
<keyword evidence="2" id="KW-1185">Reference proteome</keyword>
<sequence length="270" mass="29188">MCFPETMLLSSSLTIETIRSYSKKVRQPGAERLSMAAAPQFTFSAGPAGPVMPIESTSPCAGTKSRWRRVVRRASPCSKKKRESRFWESSAEPPSATAFEAPKPWLSLKNVFGNCSDYICDALYAHIVAYNYVSALVARNPPPNPSNSRRSCSSGPSDNEDIPKKAATLLGFGQSAGAALIGVASRTGKKPRPSSKTSGVSSNDAALRAIKCGLQRCIRQLITTARLMAEEDSGEGEDRPLEMETQDNDRLLMRSLCEIVRISEGAAYGC</sequence>
<evidence type="ECO:0000313" key="1">
    <source>
        <dbReference type="EMBL" id="KOS19750.1"/>
    </source>
</evidence>
<comment type="caution">
    <text evidence="1">The sequence shown here is derived from an EMBL/GenBank/DDBJ whole genome shotgun (WGS) entry which is preliminary data.</text>
</comment>